<feature type="compositionally biased region" description="Polar residues" evidence="1">
    <location>
        <begin position="30"/>
        <end position="41"/>
    </location>
</feature>
<proteinExistence type="predicted"/>
<feature type="region of interest" description="Disordered" evidence="1">
    <location>
        <begin position="19"/>
        <end position="45"/>
    </location>
</feature>
<reference evidence="2 3" key="1">
    <citation type="submission" date="2017-11" db="EMBL/GenBank/DDBJ databases">
        <title>De-novo sequencing of pomegranate (Punica granatum L.) genome.</title>
        <authorList>
            <person name="Akparov Z."/>
            <person name="Amiraslanov A."/>
            <person name="Hajiyeva S."/>
            <person name="Abbasov M."/>
            <person name="Kaur K."/>
            <person name="Hamwieh A."/>
            <person name="Solovyev V."/>
            <person name="Salamov A."/>
            <person name="Braich B."/>
            <person name="Kosarev P."/>
            <person name="Mahmoud A."/>
            <person name="Hajiyev E."/>
            <person name="Babayeva S."/>
            <person name="Izzatullayeva V."/>
            <person name="Mammadov A."/>
            <person name="Mammadov A."/>
            <person name="Sharifova S."/>
            <person name="Ojaghi J."/>
            <person name="Eynullazada K."/>
            <person name="Bayramov B."/>
            <person name="Abdulazimova A."/>
            <person name="Shahmuradov I."/>
        </authorList>
    </citation>
    <scope>NUCLEOTIDE SEQUENCE [LARGE SCALE GENOMIC DNA]</scope>
    <source>
        <strain evidence="3">cv. AG2017</strain>
        <tissue evidence="2">Leaf</tissue>
    </source>
</reference>
<dbReference type="AlphaFoldDB" id="A0A2I0LE95"/>
<feature type="region of interest" description="Disordered" evidence="1">
    <location>
        <begin position="70"/>
        <end position="143"/>
    </location>
</feature>
<dbReference type="Proteomes" id="UP000233551">
    <property type="component" value="Unassembled WGS sequence"/>
</dbReference>
<comment type="caution">
    <text evidence="2">The sequence shown here is derived from an EMBL/GenBank/DDBJ whole genome shotgun (WGS) entry which is preliminary data.</text>
</comment>
<accession>A0A2I0LE95</accession>
<evidence type="ECO:0000313" key="2">
    <source>
        <dbReference type="EMBL" id="PKI78997.1"/>
    </source>
</evidence>
<sequence>MWSDVAWIFEENSRVLTQRSPDFRQLGTRYENSLRTTSGQIDRSFGSFEVDPIPLDSSNSPALDLRFVSRGRGTRGRNGQGLDPAEGSSSAHDSPSKKIKGRGEAPPTCLGPPSPALDPSGEVAQTSEGSRAGEGASNGVETPSHLFPHFSFFFKIKTGEEGRGPPTPLGAPPPTLDPIGSTATSPKGSRPAGEPPVRSGAPPLFPCFSIKKQGKYGRAPNLVWASPAGPRSLRQGGRTQATLPRGSRAGREPLVEVGRLPTPPRKFWAKFSKKKEYGFV</sequence>
<keyword evidence="3" id="KW-1185">Reference proteome</keyword>
<feature type="compositionally biased region" description="Pro residues" evidence="1">
    <location>
        <begin position="165"/>
        <end position="176"/>
    </location>
</feature>
<evidence type="ECO:0000256" key="1">
    <source>
        <dbReference type="SAM" id="MobiDB-lite"/>
    </source>
</evidence>
<organism evidence="2 3">
    <name type="scientific">Punica granatum</name>
    <name type="common">Pomegranate</name>
    <dbReference type="NCBI Taxonomy" id="22663"/>
    <lineage>
        <taxon>Eukaryota</taxon>
        <taxon>Viridiplantae</taxon>
        <taxon>Streptophyta</taxon>
        <taxon>Embryophyta</taxon>
        <taxon>Tracheophyta</taxon>
        <taxon>Spermatophyta</taxon>
        <taxon>Magnoliopsida</taxon>
        <taxon>eudicotyledons</taxon>
        <taxon>Gunneridae</taxon>
        <taxon>Pentapetalae</taxon>
        <taxon>rosids</taxon>
        <taxon>malvids</taxon>
        <taxon>Myrtales</taxon>
        <taxon>Lythraceae</taxon>
        <taxon>Punica</taxon>
    </lineage>
</organism>
<feature type="region of interest" description="Disordered" evidence="1">
    <location>
        <begin position="227"/>
        <end position="262"/>
    </location>
</feature>
<protein>
    <submittedName>
        <fullName evidence="2">Uncharacterized protein</fullName>
    </submittedName>
</protein>
<evidence type="ECO:0000313" key="3">
    <source>
        <dbReference type="Proteomes" id="UP000233551"/>
    </source>
</evidence>
<gene>
    <name evidence="2" type="ORF">CRG98_000638</name>
</gene>
<name>A0A2I0LE95_PUNGR</name>
<dbReference type="EMBL" id="PGOL01000023">
    <property type="protein sequence ID" value="PKI78997.1"/>
    <property type="molecule type" value="Genomic_DNA"/>
</dbReference>
<feature type="region of interest" description="Disordered" evidence="1">
    <location>
        <begin position="158"/>
        <end position="201"/>
    </location>
</feature>